<evidence type="ECO:0000313" key="1">
    <source>
        <dbReference type="EMBL" id="CAG9946691.1"/>
    </source>
</evidence>
<gene>
    <name evidence="1" type="ORF">CRV2_00005575</name>
</gene>
<comment type="caution">
    <text evidence="1">The sequence shown here is derived from an EMBL/GenBank/DDBJ whole genome shotgun (WGS) entry which is preliminary data.</text>
</comment>
<reference evidence="1" key="2">
    <citation type="submission" date="2021-10" db="EMBL/GenBank/DDBJ databases">
        <authorList>
            <person name="Piombo E."/>
        </authorList>
    </citation>
    <scope>NUCLEOTIDE SEQUENCE</scope>
</reference>
<evidence type="ECO:0000313" key="2">
    <source>
        <dbReference type="Proteomes" id="UP000836387"/>
    </source>
</evidence>
<keyword evidence="2" id="KW-1185">Reference proteome</keyword>
<accession>A0ACA9U095</accession>
<dbReference type="EMBL" id="CADEHS020000010">
    <property type="protein sequence ID" value="CAG9946691.1"/>
    <property type="molecule type" value="Genomic_DNA"/>
</dbReference>
<proteinExistence type="predicted"/>
<dbReference type="Proteomes" id="UP000836387">
    <property type="component" value="Unassembled WGS sequence"/>
</dbReference>
<reference evidence="1" key="1">
    <citation type="submission" date="2020-04" db="EMBL/GenBank/DDBJ databases">
        <authorList>
            <person name="Broberg M."/>
        </authorList>
    </citation>
    <scope>NUCLEOTIDE SEQUENCE</scope>
</reference>
<sequence length="103" mass="11473">MVVAYGCTLPLRFNKTAAGQAIGIGTHTLHSPDSEIGHTIVGFFNAMSPEFLLYPALIELLLEDFLSRKSWYEMRGRNRVAACILVFVGAFWIHVTVMNTVKT</sequence>
<protein>
    <submittedName>
        <fullName evidence="1">Uncharacterized protein</fullName>
    </submittedName>
</protein>
<organism evidence="1 2">
    <name type="scientific">Clonostachys rosea f. rosea IK726</name>
    <dbReference type="NCBI Taxonomy" id="1349383"/>
    <lineage>
        <taxon>Eukaryota</taxon>
        <taxon>Fungi</taxon>
        <taxon>Dikarya</taxon>
        <taxon>Ascomycota</taxon>
        <taxon>Pezizomycotina</taxon>
        <taxon>Sordariomycetes</taxon>
        <taxon>Hypocreomycetidae</taxon>
        <taxon>Hypocreales</taxon>
        <taxon>Bionectriaceae</taxon>
        <taxon>Clonostachys</taxon>
    </lineage>
</organism>
<name>A0ACA9U095_BIOOC</name>